<dbReference type="SUPFAM" id="SSF54909">
    <property type="entry name" value="Dimeric alpha+beta barrel"/>
    <property type="match status" value="1"/>
</dbReference>
<protein>
    <recommendedName>
        <fullName evidence="1">ABM domain-containing protein</fullName>
    </recommendedName>
</protein>
<organism evidence="2 3">
    <name type="scientific">Candidatus Ryanbacteria bacterium RIFCSPHIGHO2_01_FULL_48_27</name>
    <dbReference type="NCBI Taxonomy" id="1802115"/>
    <lineage>
        <taxon>Bacteria</taxon>
        <taxon>Candidatus Ryaniibacteriota</taxon>
    </lineage>
</organism>
<name>A0A1G2G6S0_9BACT</name>
<dbReference type="InterPro" id="IPR007138">
    <property type="entry name" value="ABM_dom"/>
</dbReference>
<sequence length="102" mass="11373">MIHKLAQFTVREGKLDSAESAIRAFVSAVKASEPDTVIYAAFKKPDGYSFVHIMSFRDEEAERRHRLSEHAKLFTSALYPLCVEPPSFVDLALIGSNTDSIV</sequence>
<dbReference type="AlphaFoldDB" id="A0A1G2G6S0"/>
<proteinExistence type="predicted"/>
<dbReference type="Proteomes" id="UP000177785">
    <property type="component" value="Unassembled WGS sequence"/>
</dbReference>
<evidence type="ECO:0000259" key="1">
    <source>
        <dbReference type="Pfam" id="PF03992"/>
    </source>
</evidence>
<dbReference type="InterPro" id="IPR011008">
    <property type="entry name" value="Dimeric_a/b-barrel"/>
</dbReference>
<dbReference type="Gene3D" id="3.30.70.100">
    <property type="match status" value="1"/>
</dbReference>
<evidence type="ECO:0000313" key="2">
    <source>
        <dbReference type="EMBL" id="OGZ45568.1"/>
    </source>
</evidence>
<reference evidence="2 3" key="1">
    <citation type="journal article" date="2016" name="Nat. Commun.">
        <title>Thousands of microbial genomes shed light on interconnected biogeochemical processes in an aquifer system.</title>
        <authorList>
            <person name="Anantharaman K."/>
            <person name="Brown C.T."/>
            <person name="Hug L.A."/>
            <person name="Sharon I."/>
            <person name="Castelle C.J."/>
            <person name="Probst A.J."/>
            <person name="Thomas B.C."/>
            <person name="Singh A."/>
            <person name="Wilkins M.J."/>
            <person name="Karaoz U."/>
            <person name="Brodie E.L."/>
            <person name="Williams K.H."/>
            <person name="Hubbard S.S."/>
            <person name="Banfield J.F."/>
        </authorList>
    </citation>
    <scope>NUCLEOTIDE SEQUENCE [LARGE SCALE GENOMIC DNA]</scope>
</reference>
<accession>A0A1G2G6S0</accession>
<evidence type="ECO:0000313" key="3">
    <source>
        <dbReference type="Proteomes" id="UP000177785"/>
    </source>
</evidence>
<dbReference type="Pfam" id="PF03992">
    <property type="entry name" value="ABM"/>
    <property type="match status" value="1"/>
</dbReference>
<feature type="domain" description="ABM" evidence="1">
    <location>
        <begin position="1"/>
        <end position="73"/>
    </location>
</feature>
<comment type="caution">
    <text evidence="2">The sequence shown here is derived from an EMBL/GenBank/DDBJ whole genome shotgun (WGS) entry which is preliminary data.</text>
</comment>
<gene>
    <name evidence="2" type="ORF">A2756_00955</name>
</gene>
<dbReference type="EMBL" id="MHNL01000006">
    <property type="protein sequence ID" value="OGZ45568.1"/>
    <property type="molecule type" value="Genomic_DNA"/>
</dbReference>
<dbReference type="STRING" id="1802115.A2756_00955"/>